<evidence type="ECO:0000256" key="1">
    <source>
        <dbReference type="SAM" id="Phobius"/>
    </source>
</evidence>
<keyword evidence="1" id="KW-1133">Transmembrane helix</keyword>
<gene>
    <name evidence="2" type="ORF">AB4Y39_02260</name>
</gene>
<feature type="transmembrane region" description="Helical" evidence="1">
    <location>
        <begin position="71"/>
        <end position="89"/>
    </location>
</feature>
<feature type="transmembrane region" description="Helical" evidence="1">
    <location>
        <begin position="37"/>
        <end position="59"/>
    </location>
</feature>
<proteinExistence type="predicted"/>
<keyword evidence="1" id="KW-0812">Transmembrane</keyword>
<reference evidence="2" key="1">
    <citation type="submission" date="2024-07" db="EMBL/GenBank/DDBJ databases">
        <title>Identification and characteristics of a novel species of coltsfoot's symbiotic bacteria.</title>
        <authorList>
            <person name="Juszczyk A."/>
            <person name="Jasielczuk I."/>
            <person name="Gurgul A."/>
            <person name="Rogala M."/>
            <person name="Kowalczyk A."/>
            <person name="Szmatola T."/>
            <person name="Kosecka-Strojek M."/>
            <person name="Arent Z."/>
            <person name="Latowski D."/>
        </authorList>
    </citation>
    <scope>NUCLEOTIDE SEQUENCE</scope>
    <source>
        <strain evidence="2">Hg7Tf</strain>
    </source>
</reference>
<organism evidence="2">
    <name type="scientific">Pseudomonas sp. Hg7Tf</name>
    <dbReference type="NCBI Taxonomy" id="3236988"/>
    <lineage>
        <taxon>Bacteria</taxon>
        <taxon>Pseudomonadati</taxon>
        <taxon>Pseudomonadota</taxon>
        <taxon>Gammaproteobacteria</taxon>
        <taxon>Pseudomonadales</taxon>
        <taxon>Pseudomonadaceae</taxon>
        <taxon>Pseudomonas</taxon>
    </lineage>
</organism>
<keyword evidence="1" id="KW-0472">Membrane</keyword>
<dbReference type="EMBL" id="CP162607">
    <property type="protein sequence ID" value="XDK37536.1"/>
    <property type="molecule type" value="Genomic_DNA"/>
</dbReference>
<dbReference type="AlphaFoldDB" id="A0AB39I5T3"/>
<feature type="transmembrane region" description="Helical" evidence="1">
    <location>
        <begin position="115"/>
        <end position="135"/>
    </location>
</feature>
<feature type="transmembrane region" description="Helical" evidence="1">
    <location>
        <begin position="141"/>
        <end position="161"/>
    </location>
</feature>
<protein>
    <submittedName>
        <fullName evidence="2">Uncharacterized protein</fullName>
    </submittedName>
</protein>
<dbReference type="RefSeq" id="WP_220639108.1">
    <property type="nucleotide sequence ID" value="NZ_CP162607.1"/>
</dbReference>
<name>A0AB39I5T3_9PSED</name>
<accession>A0AB39I5T3</accession>
<evidence type="ECO:0000313" key="2">
    <source>
        <dbReference type="EMBL" id="XDK37536.1"/>
    </source>
</evidence>
<sequence length="251" mass="28908">MFKLNKDLELPPQLKWKFSHEPELLGWTIRARNYNTFVANCMFAFMFVLIAIVSYSVYLNPAPGEGVLTRVMVGLCFFLIITLTISSMTHQRMKFAYRFTPSGVECCEWKDFPEWVLTFLKWIAGITAILFVFMATIDPSFLLGALIGPGGIGLTYLSMAYSKSYREMHTQYHHLIHEWKDFTQLAIATNREVVDLKYSTTMEGDDFVTNWNINIFCKRKQKEKVAELIRPFLSPGVPFIKAKVNVPLSTD</sequence>